<dbReference type="PANTHER" id="PTHR43776:SF7">
    <property type="entry name" value="D,D-DIPEPTIDE TRANSPORT ATP-BINDING PROTEIN DDPF-RELATED"/>
    <property type="match status" value="1"/>
</dbReference>
<dbReference type="AlphaFoldDB" id="A0A7X1SQ37"/>
<dbReference type="Proteomes" id="UP000432209">
    <property type="component" value="Unassembled WGS sequence"/>
</dbReference>
<dbReference type="EMBL" id="WIPH01000013">
    <property type="protein sequence ID" value="MQR99093.1"/>
    <property type="molecule type" value="Genomic_DNA"/>
</dbReference>
<keyword evidence="2" id="KW-0813">Transport</keyword>
<dbReference type="GO" id="GO:0005524">
    <property type="term" value="F:ATP binding"/>
    <property type="evidence" value="ECO:0007669"/>
    <property type="project" value="UniProtKB-KW"/>
</dbReference>
<dbReference type="PROSITE" id="PS50893">
    <property type="entry name" value="ABC_TRANSPORTER_2"/>
    <property type="match status" value="1"/>
</dbReference>
<dbReference type="Gene3D" id="3.40.50.300">
    <property type="entry name" value="P-loop containing nucleotide triphosphate hydrolases"/>
    <property type="match status" value="1"/>
</dbReference>
<comment type="caution">
    <text evidence="6">The sequence shown here is derived from an EMBL/GenBank/DDBJ whole genome shotgun (WGS) entry which is preliminary data.</text>
</comment>
<dbReference type="InterPro" id="IPR003593">
    <property type="entry name" value="AAA+_ATPase"/>
</dbReference>
<evidence type="ECO:0000313" key="7">
    <source>
        <dbReference type="Proteomes" id="UP000432209"/>
    </source>
</evidence>
<dbReference type="GO" id="GO:0016887">
    <property type="term" value="F:ATP hydrolysis activity"/>
    <property type="evidence" value="ECO:0007669"/>
    <property type="project" value="InterPro"/>
</dbReference>
<gene>
    <name evidence="6" type="ORF">GFJ39_07705</name>
</gene>
<evidence type="ECO:0000256" key="2">
    <source>
        <dbReference type="ARBA" id="ARBA00022448"/>
    </source>
</evidence>
<evidence type="ECO:0000259" key="5">
    <source>
        <dbReference type="PROSITE" id="PS50893"/>
    </source>
</evidence>
<dbReference type="CDD" id="cd03257">
    <property type="entry name" value="ABC_NikE_OppD_transporters"/>
    <property type="match status" value="1"/>
</dbReference>
<dbReference type="PROSITE" id="PS00211">
    <property type="entry name" value="ABC_TRANSPORTER_1"/>
    <property type="match status" value="1"/>
</dbReference>
<dbReference type="InterPro" id="IPR050319">
    <property type="entry name" value="ABC_transp_ATP-bind"/>
</dbReference>
<dbReference type="InterPro" id="IPR003439">
    <property type="entry name" value="ABC_transporter-like_ATP-bd"/>
</dbReference>
<dbReference type="Pfam" id="PF00005">
    <property type="entry name" value="ABC_tran"/>
    <property type="match status" value="1"/>
</dbReference>
<keyword evidence="4 6" id="KW-0067">ATP-binding</keyword>
<comment type="similarity">
    <text evidence="1">Belongs to the ABC transporter superfamily.</text>
</comment>
<evidence type="ECO:0000313" key="6">
    <source>
        <dbReference type="EMBL" id="MQR99093.1"/>
    </source>
</evidence>
<proteinExistence type="inferred from homology"/>
<evidence type="ECO:0000256" key="3">
    <source>
        <dbReference type="ARBA" id="ARBA00022741"/>
    </source>
</evidence>
<keyword evidence="3" id="KW-0547">Nucleotide-binding</keyword>
<protein>
    <submittedName>
        <fullName evidence="6">ATP-binding cassette domain-containing protein</fullName>
    </submittedName>
</protein>
<dbReference type="GO" id="GO:0055085">
    <property type="term" value="P:transmembrane transport"/>
    <property type="evidence" value="ECO:0007669"/>
    <property type="project" value="UniProtKB-ARBA"/>
</dbReference>
<dbReference type="InterPro" id="IPR017871">
    <property type="entry name" value="ABC_transporter-like_CS"/>
</dbReference>
<dbReference type="SMART" id="SM00382">
    <property type="entry name" value="AAA"/>
    <property type="match status" value="1"/>
</dbReference>
<evidence type="ECO:0000256" key="4">
    <source>
        <dbReference type="ARBA" id="ARBA00022840"/>
    </source>
</evidence>
<feature type="domain" description="ABC transporter" evidence="5">
    <location>
        <begin position="5"/>
        <end position="254"/>
    </location>
</feature>
<sequence>MTPILQARNVTYGRTGGRTDRQGFSFTRSARPPILKNISLDLKAGQTLGIVGASGSGKSTLCRILSGLIAPDEGQVLYQGQDFATASEAVRKKIRPAIQMIFQDPAGALDPRQTIGDIVGEALGPVPDRDARIRTALQDVGLSADITHRYPRTFSGGQKQRIAIARALMTRPCVIIADEAVSALDVSTQAIVLNLLLDLQKRQGLSYVFVSHDLAVIRHLSHHIAVLDQGRIVESGPASDILDTPVQPATKALLENTY</sequence>
<name>A0A7X1SQ37_9PROT</name>
<keyword evidence="7" id="KW-1185">Reference proteome</keyword>
<dbReference type="RefSeq" id="WP_153430788.1">
    <property type="nucleotide sequence ID" value="NZ_WIPH01000013.1"/>
</dbReference>
<evidence type="ECO:0000256" key="1">
    <source>
        <dbReference type="ARBA" id="ARBA00005417"/>
    </source>
</evidence>
<dbReference type="InterPro" id="IPR027417">
    <property type="entry name" value="P-loop_NTPase"/>
</dbReference>
<organism evidence="6 7">
    <name type="scientific">Gluconobacter aidae</name>
    <dbReference type="NCBI Taxonomy" id="2662454"/>
    <lineage>
        <taxon>Bacteria</taxon>
        <taxon>Pseudomonadati</taxon>
        <taxon>Pseudomonadota</taxon>
        <taxon>Alphaproteobacteria</taxon>
        <taxon>Acetobacterales</taxon>
        <taxon>Acetobacteraceae</taxon>
        <taxon>Gluconobacter</taxon>
    </lineage>
</organism>
<dbReference type="SUPFAM" id="SSF52540">
    <property type="entry name" value="P-loop containing nucleoside triphosphate hydrolases"/>
    <property type="match status" value="1"/>
</dbReference>
<dbReference type="PANTHER" id="PTHR43776">
    <property type="entry name" value="TRANSPORT ATP-BINDING PROTEIN"/>
    <property type="match status" value="1"/>
</dbReference>
<accession>A0A7X1SQ37</accession>
<reference evidence="6 7" key="1">
    <citation type="submission" date="2019-10" db="EMBL/GenBank/DDBJ databases">
        <title>Gluconobacter aidae sp. nov., a novel species of acetic acid bacteria isolated in Thailand.</title>
        <authorList>
            <person name="Yukphan P."/>
            <person name="Charoenyingcharoen P."/>
            <person name="Malimas S."/>
            <person name="Muramatsu Y."/>
            <person name="Nakagawa Y."/>
            <person name="Tanasupawat S."/>
            <person name="Yamada Y."/>
        </authorList>
    </citation>
    <scope>NUCLEOTIDE SEQUENCE [LARGE SCALE GENOMIC DNA]</scope>
    <source>
        <strain evidence="6 7">AC10</strain>
    </source>
</reference>